<dbReference type="PANTHER" id="PTHR10587">
    <property type="entry name" value="GLYCOSYL TRANSFERASE-RELATED"/>
    <property type="match status" value="1"/>
</dbReference>
<feature type="domain" description="NodB homology" evidence="4">
    <location>
        <begin position="171"/>
        <end position="355"/>
    </location>
</feature>
<feature type="chain" id="PRO_5016663084" evidence="3">
    <location>
        <begin position="19"/>
        <end position="364"/>
    </location>
</feature>
<dbReference type="RefSeq" id="WP_115459638.1">
    <property type="nucleotide sequence ID" value="NZ_QRAP01000008.1"/>
</dbReference>
<dbReference type="InterPro" id="IPR011330">
    <property type="entry name" value="Glyco_hydro/deAcase_b/a-brl"/>
</dbReference>
<dbReference type="GO" id="GO:0046872">
    <property type="term" value="F:metal ion binding"/>
    <property type="evidence" value="ECO:0007669"/>
    <property type="project" value="UniProtKB-KW"/>
</dbReference>
<dbReference type="CDD" id="cd10917">
    <property type="entry name" value="CE4_NodB_like_6s_7s"/>
    <property type="match status" value="1"/>
</dbReference>
<keyword evidence="1" id="KW-0479">Metal-binding</keyword>
<dbReference type="PANTHER" id="PTHR10587:SF133">
    <property type="entry name" value="CHITIN DEACETYLASE 1-RELATED"/>
    <property type="match status" value="1"/>
</dbReference>
<sequence>MRNALVFCTLFLCAIAQAAGPKTMATLDRSALNTPAITSASAYNAASRLEILAFAHALANSETLSSPQLQERLAVKTLNPDAVNKVRQRYWQTLLTNYRYATQGCDDCETAPTRDALRQLAAAAQIDPARALFHRHYLDEQLRLAALFPAISSEIDVFSDAEMNGDRLKDGEFLLTFDDGPDTSGGNTERLLAVLRQHALNGIFFALGEKLQQRAQQRPGSIAALYQGQCLGMHGWQHQTHARGETWQRSVLDSAVLIKQLAPQSYVALFRPPYGQRKADSAPFFAANAVRVTLWNIDSQDWSRQVNAAQTADRVLTLMLLWRHGIILFHDVHDKAPAAVETLQSQLQSAGIRWLDCRQFAAGN</sequence>
<gene>
    <name evidence="5" type="ORF">C8D90_108153</name>
</gene>
<dbReference type="Proteomes" id="UP000254848">
    <property type="component" value="Unassembled WGS sequence"/>
</dbReference>
<evidence type="ECO:0000256" key="3">
    <source>
        <dbReference type="SAM" id="SignalP"/>
    </source>
</evidence>
<comment type="caution">
    <text evidence="5">The sequence shown here is derived from an EMBL/GenBank/DDBJ whole genome shotgun (WGS) entry which is preliminary data.</text>
</comment>
<dbReference type="GO" id="GO:0016020">
    <property type="term" value="C:membrane"/>
    <property type="evidence" value="ECO:0007669"/>
    <property type="project" value="TreeGrafter"/>
</dbReference>
<keyword evidence="3" id="KW-0732">Signal</keyword>
<dbReference type="PROSITE" id="PS51677">
    <property type="entry name" value="NODB"/>
    <property type="match status" value="1"/>
</dbReference>
<evidence type="ECO:0000256" key="2">
    <source>
        <dbReference type="ARBA" id="ARBA00022801"/>
    </source>
</evidence>
<dbReference type="GO" id="GO:0005975">
    <property type="term" value="P:carbohydrate metabolic process"/>
    <property type="evidence" value="ECO:0007669"/>
    <property type="project" value="InterPro"/>
</dbReference>
<proteinExistence type="predicted"/>
<dbReference type="Pfam" id="PF01522">
    <property type="entry name" value="Polysacc_deac_1"/>
    <property type="match status" value="1"/>
</dbReference>
<evidence type="ECO:0000259" key="4">
    <source>
        <dbReference type="PROSITE" id="PS51677"/>
    </source>
</evidence>
<name>A0A370QHQ6_9GAMM</name>
<reference evidence="5 6" key="1">
    <citation type="submission" date="2018-07" db="EMBL/GenBank/DDBJ databases">
        <title>Genomic Encyclopedia of Type Strains, Phase IV (KMG-IV): sequencing the most valuable type-strain genomes for metagenomic binning, comparative biology and taxonomic classification.</title>
        <authorList>
            <person name="Goeker M."/>
        </authorList>
    </citation>
    <scope>NUCLEOTIDE SEQUENCE [LARGE SCALE GENOMIC DNA]</scope>
    <source>
        <strain evidence="5 6">DSM 103736</strain>
    </source>
</reference>
<organism evidence="5 6">
    <name type="scientific">Enterobacillus tribolii</name>
    <dbReference type="NCBI Taxonomy" id="1487935"/>
    <lineage>
        <taxon>Bacteria</taxon>
        <taxon>Pseudomonadati</taxon>
        <taxon>Pseudomonadota</taxon>
        <taxon>Gammaproteobacteria</taxon>
        <taxon>Enterobacterales</taxon>
        <taxon>Hafniaceae</taxon>
        <taxon>Enterobacillus</taxon>
    </lineage>
</organism>
<dbReference type="InterPro" id="IPR050248">
    <property type="entry name" value="Polysacc_deacetylase_ArnD"/>
</dbReference>
<dbReference type="AlphaFoldDB" id="A0A370QHQ6"/>
<protein>
    <submittedName>
        <fullName evidence="5">Peptidoglycan/xylan/chitin deacetylase (PgdA/CDA1 family)</fullName>
    </submittedName>
</protein>
<dbReference type="SUPFAM" id="SSF88713">
    <property type="entry name" value="Glycoside hydrolase/deacetylase"/>
    <property type="match status" value="1"/>
</dbReference>
<evidence type="ECO:0000313" key="5">
    <source>
        <dbReference type="EMBL" id="RDK87878.1"/>
    </source>
</evidence>
<evidence type="ECO:0000256" key="1">
    <source>
        <dbReference type="ARBA" id="ARBA00022723"/>
    </source>
</evidence>
<dbReference type="GO" id="GO:0016810">
    <property type="term" value="F:hydrolase activity, acting on carbon-nitrogen (but not peptide) bonds"/>
    <property type="evidence" value="ECO:0007669"/>
    <property type="project" value="InterPro"/>
</dbReference>
<dbReference type="Gene3D" id="3.20.20.370">
    <property type="entry name" value="Glycoside hydrolase/deacetylase"/>
    <property type="match status" value="1"/>
</dbReference>
<dbReference type="InterPro" id="IPR002509">
    <property type="entry name" value="NODB_dom"/>
</dbReference>
<dbReference type="EMBL" id="QRAP01000008">
    <property type="protein sequence ID" value="RDK87878.1"/>
    <property type="molecule type" value="Genomic_DNA"/>
</dbReference>
<dbReference type="OrthoDB" id="9816280at2"/>
<keyword evidence="6" id="KW-1185">Reference proteome</keyword>
<evidence type="ECO:0000313" key="6">
    <source>
        <dbReference type="Proteomes" id="UP000254848"/>
    </source>
</evidence>
<keyword evidence="2" id="KW-0378">Hydrolase</keyword>
<accession>A0A370QHQ6</accession>
<feature type="signal peptide" evidence="3">
    <location>
        <begin position="1"/>
        <end position="18"/>
    </location>
</feature>